<name>A0AAD5UDW5_9FUNG</name>
<proteinExistence type="predicted"/>
<feature type="compositionally biased region" description="Polar residues" evidence="2">
    <location>
        <begin position="55"/>
        <end position="79"/>
    </location>
</feature>
<dbReference type="SUPFAM" id="SSF52540">
    <property type="entry name" value="P-loop containing nucleoside triphosphate hydrolases"/>
    <property type="match status" value="1"/>
</dbReference>
<keyword evidence="1" id="KW-0175">Coiled coil</keyword>
<comment type="caution">
    <text evidence="3">The sequence shown here is derived from an EMBL/GenBank/DDBJ whole genome shotgun (WGS) entry which is preliminary data.</text>
</comment>
<gene>
    <name evidence="3" type="ORF">HK103_006321</name>
</gene>
<dbReference type="PROSITE" id="PS50096">
    <property type="entry name" value="IQ"/>
    <property type="match status" value="2"/>
</dbReference>
<protein>
    <recommendedName>
        <fullName evidence="5">IQ calmodulin-binding motif family protein</fullName>
    </recommendedName>
</protein>
<evidence type="ECO:0000313" key="3">
    <source>
        <dbReference type="EMBL" id="KAJ3255402.1"/>
    </source>
</evidence>
<evidence type="ECO:0008006" key="5">
    <source>
        <dbReference type="Google" id="ProtNLM"/>
    </source>
</evidence>
<dbReference type="InterPro" id="IPR000048">
    <property type="entry name" value="IQ_motif_EF-hand-BS"/>
</dbReference>
<feature type="region of interest" description="Disordered" evidence="2">
    <location>
        <begin position="33"/>
        <end position="82"/>
    </location>
</feature>
<dbReference type="EMBL" id="JADGKB010000067">
    <property type="protein sequence ID" value="KAJ3255402.1"/>
    <property type="molecule type" value="Genomic_DNA"/>
</dbReference>
<evidence type="ECO:0000256" key="1">
    <source>
        <dbReference type="SAM" id="Coils"/>
    </source>
</evidence>
<dbReference type="SMART" id="SM00015">
    <property type="entry name" value="IQ"/>
    <property type="match status" value="2"/>
</dbReference>
<organism evidence="3 4">
    <name type="scientific">Boothiomyces macroporosus</name>
    <dbReference type="NCBI Taxonomy" id="261099"/>
    <lineage>
        <taxon>Eukaryota</taxon>
        <taxon>Fungi</taxon>
        <taxon>Fungi incertae sedis</taxon>
        <taxon>Chytridiomycota</taxon>
        <taxon>Chytridiomycota incertae sedis</taxon>
        <taxon>Chytridiomycetes</taxon>
        <taxon>Rhizophydiales</taxon>
        <taxon>Terramycetaceae</taxon>
        <taxon>Boothiomyces</taxon>
    </lineage>
</organism>
<feature type="compositionally biased region" description="Polar residues" evidence="2">
    <location>
        <begin position="37"/>
        <end position="46"/>
    </location>
</feature>
<dbReference type="Gene3D" id="1.20.5.190">
    <property type="match status" value="1"/>
</dbReference>
<accession>A0AAD5UDW5</accession>
<feature type="coiled-coil region" evidence="1">
    <location>
        <begin position="326"/>
        <end position="353"/>
    </location>
</feature>
<dbReference type="AlphaFoldDB" id="A0AAD5UDW5"/>
<reference evidence="3" key="1">
    <citation type="submission" date="2020-05" db="EMBL/GenBank/DDBJ databases">
        <title>Phylogenomic resolution of chytrid fungi.</title>
        <authorList>
            <person name="Stajich J.E."/>
            <person name="Amses K."/>
            <person name="Simmons R."/>
            <person name="Seto K."/>
            <person name="Myers J."/>
            <person name="Bonds A."/>
            <person name="Quandt C.A."/>
            <person name="Barry K."/>
            <person name="Liu P."/>
            <person name="Grigoriev I."/>
            <person name="Longcore J.E."/>
            <person name="James T.Y."/>
        </authorList>
    </citation>
    <scope>NUCLEOTIDE SEQUENCE</scope>
    <source>
        <strain evidence="3">PLAUS21</strain>
    </source>
</reference>
<evidence type="ECO:0000313" key="4">
    <source>
        <dbReference type="Proteomes" id="UP001210925"/>
    </source>
</evidence>
<keyword evidence="4" id="KW-1185">Reference proteome</keyword>
<dbReference type="CDD" id="cd23767">
    <property type="entry name" value="IQCD"/>
    <property type="match status" value="1"/>
</dbReference>
<sequence>MSFPKRTDTVENILQQPNVPYEEIFKTRLRVIDDRSPSQNTNYSEAKNTDRYLDQSANSHTNSNQASVRSSPVQKSTGRASPLVKADNLMHNKLSYKKVAWDSNRIKKVQNEQDNFKEIMTTSELLVLPELEIKYLEQYQLHTNYIMNINDKVDYLSKKVKEIKRFINDRVEEEQEALVPQIVKIQALFRGYLCRKKLIESGLPTFKRKRYYPNIAEVYHAAIKIQSLWRGYNIRKKHANQLQIDILKALVRKQGQQLKMQGDGHISKVSKDVNMLKMVVTSQQEEIAKFEKLNRSISQNNQELLSIFKEQQMEFYSLKEQFIKFKEESLLEVTKLKQELESLKSQKSAMIRAPSNEQLEFLSGIEEGLSVTSYLPTPI</sequence>
<evidence type="ECO:0000256" key="2">
    <source>
        <dbReference type="SAM" id="MobiDB-lite"/>
    </source>
</evidence>
<dbReference type="Proteomes" id="UP001210925">
    <property type="component" value="Unassembled WGS sequence"/>
</dbReference>
<dbReference type="InterPro" id="IPR027417">
    <property type="entry name" value="P-loop_NTPase"/>
</dbReference>
<dbReference type="Pfam" id="PF00612">
    <property type="entry name" value="IQ"/>
    <property type="match status" value="2"/>
</dbReference>